<comment type="caution">
    <text evidence="1">The sequence shown here is derived from an EMBL/GenBank/DDBJ whole genome shotgun (WGS) entry which is preliminary data.</text>
</comment>
<dbReference type="Proteomes" id="UP001458880">
    <property type="component" value="Unassembled WGS sequence"/>
</dbReference>
<dbReference type="EMBL" id="JASPKY010000099">
    <property type="protein sequence ID" value="KAK9737515.1"/>
    <property type="molecule type" value="Genomic_DNA"/>
</dbReference>
<dbReference type="AlphaFoldDB" id="A0AAW1LUW9"/>
<protein>
    <submittedName>
        <fullName evidence="1">Uncharacterized protein</fullName>
    </submittedName>
</protein>
<name>A0AAW1LUW9_POPJA</name>
<reference evidence="1 2" key="1">
    <citation type="journal article" date="2024" name="BMC Genomics">
        <title>De novo assembly and annotation of Popillia japonica's genome with initial clues to its potential as an invasive pest.</title>
        <authorList>
            <person name="Cucini C."/>
            <person name="Boschi S."/>
            <person name="Funari R."/>
            <person name="Cardaioli E."/>
            <person name="Iannotti N."/>
            <person name="Marturano G."/>
            <person name="Paoli F."/>
            <person name="Bruttini M."/>
            <person name="Carapelli A."/>
            <person name="Frati F."/>
            <person name="Nardi F."/>
        </authorList>
    </citation>
    <scope>NUCLEOTIDE SEQUENCE [LARGE SCALE GENOMIC DNA]</scope>
    <source>
        <strain evidence="1">DMR45628</strain>
    </source>
</reference>
<evidence type="ECO:0000313" key="2">
    <source>
        <dbReference type="Proteomes" id="UP001458880"/>
    </source>
</evidence>
<evidence type="ECO:0000313" key="1">
    <source>
        <dbReference type="EMBL" id="KAK9737515.1"/>
    </source>
</evidence>
<keyword evidence="2" id="KW-1185">Reference proteome</keyword>
<sequence length="31" mass="3308">ELLLVCVGNGSCASDVESCFVCFISLRMGVR</sequence>
<accession>A0AAW1LUW9</accession>
<feature type="non-terminal residue" evidence="1">
    <location>
        <position position="1"/>
    </location>
</feature>
<gene>
    <name evidence="1" type="ORF">QE152_g10640</name>
</gene>
<proteinExistence type="predicted"/>
<organism evidence="1 2">
    <name type="scientific">Popillia japonica</name>
    <name type="common">Japanese beetle</name>
    <dbReference type="NCBI Taxonomy" id="7064"/>
    <lineage>
        <taxon>Eukaryota</taxon>
        <taxon>Metazoa</taxon>
        <taxon>Ecdysozoa</taxon>
        <taxon>Arthropoda</taxon>
        <taxon>Hexapoda</taxon>
        <taxon>Insecta</taxon>
        <taxon>Pterygota</taxon>
        <taxon>Neoptera</taxon>
        <taxon>Endopterygota</taxon>
        <taxon>Coleoptera</taxon>
        <taxon>Polyphaga</taxon>
        <taxon>Scarabaeiformia</taxon>
        <taxon>Scarabaeidae</taxon>
        <taxon>Rutelinae</taxon>
        <taxon>Popillia</taxon>
    </lineage>
</organism>